<feature type="compositionally biased region" description="Polar residues" evidence="1">
    <location>
        <begin position="27"/>
        <end position="36"/>
    </location>
</feature>
<reference evidence="5" key="1">
    <citation type="submission" date="2018-11" db="EMBL/GenBank/DDBJ databases">
        <title>Complete genome sequence of Paenibacillus sp. ML311-T8.</title>
        <authorList>
            <person name="Nam Y.-D."/>
            <person name="Kang J."/>
            <person name="Chung W.-H."/>
            <person name="Park Y.S."/>
        </authorList>
    </citation>
    <scope>NUCLEOTIDE SEQUENCE [LARGE SCALE GENOMIC DNA]</scope>
    <source>
        <strain evidence="5">ML311-T8</strain>
    </source>
</reference>
<dbReference type="RefSeq" id="WP_155701065.1">
    <property type="nucleotide sequence ID" value="NZ_CP034235.1"/>
</dbReference>
<dbReference type="KEGG" id="ppsc:EHS13_14650"/>
<dbReference type="Gene3D" id="3.40.190.10">
    <property type="entry name" value="Periplasmic binding protein-like II"/>
    <property type="match status" value="1"/>
</dbReference>
<keyword evidence="5" id="KW-1185">Reference proteome</keyword>
<feature type="signal peptide" evidence="2">
    <location>
        <begin position="1"/>
        <end position="22"/>
    </location>
</feature>
<dbReference type="Pfam" id="PF01547">
    <property type="entry name" value="SBP_bac_1"/>
    <property type="match status" value="1"/>
</dbReference>
<dbReference type="AlphaFoldDB" id="A0A6B8RKY4"/>
<dbReference type="InterPro" id="IPR006059">
    <property type="entry name" value="SBP"/>
</dbReference>
<sequence>MQKKSKLVLLALILSMVMILSACGSGNKTTTESAKPSESVKPAESAKPADSAAPVVEGDGKLDTSKEVKLKMVFVGPKPVDYELVFAEINKKLKEKINATIEGEFLDWSDWAQKYPLKLAANEDFDLIYSANWAGYSDQALKGGFLELTDELLATNMPATWEKMSKVSWDQAKVNGKLYMVPQNKGESVEKLIMYREDLRKKYDLPAITSPEAYANYLKAIAKNEKGIIPFTPETGDWKFHNLDRVLLKQKSDWNMLDFDLPFGFKLTDEKGQIFNVYETPEFKELLAYYKDLADNNAWSKNVLNSKNDHLQDFKEGKTASVTHNLGSLGAKMAEMRRDKPEFEVALADITPDAKKSEAVSTQNGTSIHATSKNPERALMLIDLMQNDKELHGLMMNGIAGTHYEPVGDDKFKSTGKDVNYTGFSNWSFNSPLNRDNESFPQEGVDLTKLWAGKVYHYPLETFVFNNANVKTEVANVSNVMLRYAIPLEYGVIKDIDKGLTDLNKQLKAAGVEKIQKEIQTQIDAFLAKK</sequence>
<dbReference type="PROSITE" id="PS51257">
    <property type="entry name" value="PROKAR_LIPOPROTEIN"/>
    <property type="match status" value="1"/>
</dbReference>
<evidence type="ECO:0000256" key="1">
    <source>
        <dbReference type="SAM" id="MobiDB-lite"/>
    </source>
</evidence>
<gene>
    <name evidence="4" type="ORF">EHS13_14650</name>
</gene>
<dbReference type="InterPro" id="IPR050490">
    <property type="entry name" value="Bact_solute-bd_prot1"/>
</dbReference>
<feature type="chain" id="PRO_5038449005" evidence="2">
    <location>
        <begin position="23"/>
        <end position="530"/>
    </location>
</feature>
<dbReference type="InterPro" id="IPR022627">
    <property type="entry name" value="DUF3502"/>
</dbReference>
<keyword evidence="2" id="KW-0732">Signal</keyword>
<evidence type="ECO:0000259" key="3">
    <source>
        <dbReference type="Pfam" id="PF12010"/>
    </source>
</evidence>
<protein>
    <submittedName>
        <fullName evidence="4">DUF3502 domain-containing protein</fullName>
    </submittedName>
</protein>
<dbReference type="EMBL" id="CP034235">
    <property type="protein sequence ID" value="QGQ96028.1"/>
    <property type="molecule type" value="Genomic_DNA"/>
</dbReference>
<evidence type="ECO:0000256" key="2">
    <source>
        <dbReference type="SAM" id="SignalP"/>
    </source>
</evidence>
<dbReference type="Pfam" id="PF12010">
    <property type="entry name" value="DUF3502"/>
    <property type="match status" value="1"/>
</dbReference>
<feature type="domain" description="DUF3502" evidence="3">
    <location>
        <begin position="459"/>
        <end position="528"/>
    </location>
</feature>
<dbReference type="Proteomes" id="UP000426246">
    <property type="component" value="Chromosome"/>
</dbReference>
<proteinExistence type="predicted"/>
<evidence type="ECO:0000313" key="4">
    <source>
        <dbReference type="EMBL" id="QGQ96028.1"/>
    </source>
</evidence>
<organism evidence="4 5">
    <name type="scientific">Paenibacillus psychroresistens</name>
    <dbReference type="NCBI Taxonomy" id="1778678"/>
    <lineage>
        <taxon>Bacteria</taxon>
        <taxon>Bacillati</taxon>
        <taxon>Bacillota</taxon>
        <taxon>Bacilli</taxon>
        <taxon>Bacillales</taxon>
        <taxon>Paenibacillaceae</taxon>
        <taxon>Paenibacillus</taxon>
    </lineage>
</organism>
<dbReference type="SUPFAM" id="SSF53850">
    <property type="entry name" value="Periplasmic binding protein-like II"/>
    <property type="match status" value="1"/>
</dbReference>
<name>A0A6B8RKY4_9BACL</name>
<feature type="region of interest" description="Disordered" evidence="1">
    <location>
        <begin position="27"/>
        <end position="59"/>
    </location>
</feature>
<dbReference type="PANTHER" id="PTHR43649:SF17">
    <property type="entry name" value="ABC TRANSPORTER SOLUTE BINDING PROTEIN-SUGAR TRANSPORT"/>
    <property type="match status" value="1"/>
</dbReference>
<dbReference type="PANTHER" id="PTHR43649">
    <property type="entry name" value="ARABINOSE-BINDING PROTEIN-RELATED"/>
    <property type="match status" value="1"/>
</dbReference>
<accession>A0A6B8RKY4</accession>
<dbReference type="OrthoDB" id="1988587at2"/>
<evidence type="ECO:0000313" key="5">
    <source>
        <dbReference type="Proteomes" id="UP000426246"/>
    </source>
</evidence>